<gene>
    <name evidence="2" type="ORF">SAMN02787113_02397</name>
</gene>
<comment type="caution">
    <text evidence="2">The sequence shown here is derived from an EMBL/GenBank/DDBJ whole genome shotgun (WGS) entry which is preliminary data.</text>
</comment>
<protein>
    <submittedName>
        <fullName evidence="2">Uncharacterized protein</fullName>
    </submittedName>
</protein>
<evidence type="ECO:0000313" key="3">
    <source>
        <dbReference type="Proteomes" id="UP000199410"/>
    </source>
</evidence>
<evidence type="ECO:0000313" key="2">
    <source>
        <dbReference type="EMBL" id="SEQ78425.1"/>
    </source>
</evidence>
<proteinExistence type="predicted"/>
<dbReference type="RefSeq" id="WP_089986158.1">
    <property type="nucleotide sequence ID" value="NZ_FMVP01000007.1"/>
</dbReference>
<dbReference type="EMBL" id="FOEL01000007">
    <property type="protein sequence ID" value="SEQ78425.1"/>
    <property type="molecule type" value="Genomic_DNA"/>
</dbReference>
<organism evidence="2 3">
    <name type="scientific">Lysinibacillus fusiformis</name>
    <dbReference type="NCBI Taxonomy" id="28031"/>
    <lineage>
        <taxon>Bacteria</taxon>
        <taxon>Bacillati</taxon>
        <taxon>Bacillota</taxon>
        <taxon>Bacilli</taxon>
        <taxon>Bacillales</taxon>
        <taxon>Bacillaceae</taxon>
        <taxon>Lysinibacillus</taxon>
    </lineage>
</organism>
<accession>A0A1H9IVH4</accession>
<feature type="compositionally biased region" description="Basic and acidic residues" evidence="1">
    <location>
        <begin position="42"/>
        <end position="61"/>
    </location>
</feature>
<name>A0A1H9IVH4_9BACI</name>
<sequence length="61" mass="6931">MKRDKKDTEFATDEPTKQTFSSDANLGRMKESTRGKGYTELPHPDKEDLIINEKKGKSTSL</sequence>
<evidence type="ECO:0000256" key="1">
    <source>
        <dbReference type="SAM" id="MobiDB-lite"/>
    </source>
</evidence>
<reference evidence="2 3" key="1">
    <citation type="submission" date="2016-10" db="EMBL/GenBank/DDBJ databases">
        <authorList>
            <person name="Varghese N."/>
            <person name="Submissions S."/>
        </authorList>
    </citation>
    <scope>NUCLEOTIDE SEQUENCE [LARGE SCALE GENOMIC DNA]</scope>
    <source>
        <strain evidence="2 3">TC-13</strain>
    </source>
</reference>
<dbReference type="Proteomes" id="UP000199410">
    <property type="component" value="Unassembled WGS sequence"/>
</dbReference>
<dbReference type="AlphaFoldDB" id="A0A1H9IVH4"/>
<feature type="region of interest" description="Disordered" evidence="1">
    <location>
        <begin position="1"/>
        <end position="61"/>
    </location>
</feature>